<dbReference type="OrthoDB" id="10344935at2759"/>
<dbReference type="InterPro" id="IPR016187">
    <property type="entry name" value="CTDL_fold"/>
</dbReference>
<dbReference type="AlphaFoldDB" id="A0A3P7K7M6"/>
<dbReference type="InterPro" id="IPR016186">
    <property type="entry name" value="C-type_lectin-like/link_sf"/>
</dbReference>
<protein>
    <submittedName>
        <fullName evidence="1">Uncharacterized protein</fullName>
    </submittedName>
</protein>
<dbReference type="Proteomes" id="UP000277928">
    <property type="component" value="Unassembled WGS sequence"/>
</dbReference>
<keyword evidence="2" id="KW-1185">Reference proteome</keyword>
<dbReference type="SUPFAM" id="SSF56436">
    <property type="entry name" value="C-type lectin-like"/>
    <property type="match status" value="1"/>
</dbReference>
<organism evidence="1 2">
    <name type="scientific">Litomosoides sigmodontis</name>
    <name type="common">Filarial nematode worm</name>
    <dbReference type="NCBI Taxonomy" id="42156"/>
    <lineage>
        <taxon>Eukaryota</taxon>
        <taxon>Metazoa</taxon>
        <taxon>Ecdysozoa</taxon>
        <taxon>Nematoda</taxon>
        <taxon>Chromadorea</taxon>
        <taxon>Rhabditida</taxon>
        <taxon>Spirurina</taxon>
        <taxon>Spiruromorpha</taxon>
        <taxon>Filarioidea</taxon>
        <taxon>Onchocercidae</taxon>
        <taxon>Litomosoides</taxon>
    </lineage>
</organism>
<evidence type="ECO:0000313" key="1">
    <source>
        <dbReference type="EMBL" id="VDM92607.1"/>
    </source>
</evidence>
<gene>
    <name evidence="1" type="ORF">NLS_LOCUS9856</name>
</gene>
<accession>A0A3P7K7M6</accession>
<proteinExistence type="predicted"/>
<dbReference type="EMBL" id="UYRX01002036">
    <property type="protein sequence ID" value="VDM92607.1"/>
    <property type="molecule type" value="Genomic_DNA"/>
</dbReference>
<evidence type="ECO:0000313" key="2">
    <source>
        <dbReference type="Proteomes" id="UP000277928"/>
    </source>
</evidence>
<dbReference type="Gene3D" id="3.10.100.10">
    <property type="entry name" value="Mannose-Binding Protein A, subunit A"/>
    <property type="match status" value="1"/>
</dbReference>
<reference evidence="1 2" key="1">
    <citation type="submission" date="2018-08" db="EMBL/GenBank/DDBJ databases">
        <authorList>
            <person name="Laetsch R D."/>
            <person name="Stevens L."/>
            <person name="Kumar S."/>
            <person name="Blaxter L. M."/>
        </authorList>
    </citation>
    <scope>NUCLEOTIDE SEQUENCE [LARGE SCALE GENOMIC DNA]</scope>
</reference>
<name>A0A3P7K7M6_LITSI</name>
<sequence>MTMTDEGLRSIGTADQDLCRNSSNIHTMFSSSIRSREEFDFIKMLYRTFERKKWLIHADRNDLPLLIGLMYINKDYHWFDDSPFDYEGFMENGFKSNFSQFRMKDCRRFFLYSPPTRKLC</sequence>